<dbReference type="EMBL" id="CP000930">
    <property type="protein sequence ID" value="ABZ83563.1"/>
    <property type="molecule type" value="Genomic_DNA"/>
</dbReference>
<name>B0TIE3_HELMI</name>
<gene>
    <name evidence="1" type="ORF">HM1_1011</name>
</gene>
<organism evidence="1 2">
    <name type="scientific">Heliobacterium modesticaldum (strain ATCC 51547 / Ice1)</name>
    <dbReference type="NCBI Taxonomy" id="498761"/>
    <lineage>
        <taxon>Bacteria</taxon>
        <taxon>Bacillati</taxon>
        <taxon>Bacillota</taxon>
        <taxon>Clostridia</taxon>
        <taxon>Eubacteriales</taxon>
        <taxon>Heliobacteriaceae</taxon>
        <taxon>Heliomicrobium</taxon>
    </lineage>
</organism>
<evidence type="ECO:0000313" key="2">
    <source>
        <dbReference type="Proteomes" id="UP000008550"/>
    </source>
</evidence>
<sequence>MIEKNFDITFISKLAMNEKQIQQNYRHDFEAFARIRA</sequence>
<keyword evidence="2" id="KW-1185">Reference proteome</keyword>
<reference evidence="1 2" key="1">
    <citation type="journal article" date="2008" name="J. Bacteriol.">
        <title>The genome of Heliobacterium modesticaldum, a phototrophic representative of the Firmicutes containing the simplest photosynthetic apparatus.</title>
        <authorList>
            <person name="Sattley W.M."/>
            <person name="Madigan M.T."/>
            <person name="Swingley W.D."/>
            <person name="Cheung P.C."/>
            <person name="Clocksin K.M."/>
            <person name="Conrad A.L."/>
            <person name="Dejesa L.C."/>
            <person name="Honchak B.M."/>
            <person name="Jung D.O."/>
            <person name="Karbach L.E."/>
            <person name="Kurdoglu A."/>
            <person name="Lahiri S."/>
            <person name="Mastrian S.D."/>
            <person name="Page L.E."/>
            <person name="Taylor H.L."/>
            <person name="Wang Z.T."/>
            <person name="Raymond J."/>
            <person name="Chen M."/>
            <person name="Blankenship R.E."/>
            <person name="Touchman J.W."/>
        </authorList>
    </citation>
    <scope>NUCLEOTIDE SEQUENCE [LARGE SCALE GENOMIC DNA]</scope>
    <source>
        <strain evidence="2">ATCC 51547 / Ice1</strain>
    </source>
</reference>
<evidence type="ECO:0000313" key="1">
    <source>
        <dbReference type="EMBL" id="ABZ83563.1"/>
    </source>
</evidence>
<proteinExistence type="predicted"/>
<dbReference type="KEGG" id="hmo:HM1_1011"/>
<protein>
    <submittedName>
        <fullName evidence="1">Uncharacterized protein</fullName>
    </submittedName>
</protein>
<accession>B0TIE3</accession>
<dbReference type="Proteomes" id="UP000008550">
    <property type="component" value="Chromosome"/>
</dbReference>
<dbReference type="AlphaFoldDB" id="B0TIE3"/>
<dbReference type="HOGENOM" id="CLU_3344444_0_0_9"/>